<keyword evidence="1" id="KW-0812">Transmembrane</keyword>
<dbReference type="OrthoDB" id="1163870at2"/>
<evidence type="ECO:0008006" key="4">
    <source>
        <dbReference type="Google" id="ProtNLM"/>
    </source>
</evidence>
<name>A0A501Q575_9FLAO</name>
<keyword evidence="1" id="KW-0472">Membrane</keyword>
<feature type="transmembrane region" description="Helical" evidence="1">
    <location>
        <begin position="104"/>
        <end position="123"/>
    </location>
</feature>
<dbReference type="RefSeq" id="WP_140001221.1">
    <property type="nucleotide sequence ID" value="NZ_VFJE01000055.1"/>
</dbReference>
<accession>A0A501Q575</accession>
<sequence>MKLIGKNSLSRLLGHGCFIAFVLQLLTLGYVAFIYYSGTEHRQQFEIPLTGSTLVAITTFSNMGTGLLYLGYYLVFTFFLCKIFHGMSSEVTFNLDVITWLKRFALLNVLAVPFLLLLGYLQFQEDAYLRNDTYLLLHLVLGIVIYFMLAFFKEGYVLQTQTELTI</sequence>
<evidence type="ECO:0000256" key="1">
    <source>
        <dbReference type="SAM" id="Phobius"/>
    </source>
</evidence>
<keyword evidence="3" id="KW-1185">Reference proteome</keyword>
<evidence type="ECO:0000313" key="3">
    <source>
        <dbReference type="Proteomes" id="UP000319175"/>
    </source>
</evidence>
<organism evidence="2 3">
    <name type="scientific">Flavobacterium microcysteis</name>
    <dbReference type="NCBI Taxonomy" id="2596891"/>
    <lineage>
        <taxon>Bacteria</taxon>
        <taxon>Pseudomonadati</taxon>
        <taxon>Bacteroidota</taxon>
        <taxon>Flavobacteriia</taxon>
        <taxon>Flavobacteriales</taxon>
        <taxon>Flavobacteriaceae</taxon>
        <taxon>Flavobacterium</taxon>
    </lineage>
</organism>
<comment type="caution">
    <text evidence="2">The sequence shown here is derived from an EMBL/GenBank/DDBJ whole genome shotgun (WGS) entry which is preliminary data.</text>
</comment>
<reference evidence="2 3" key="2">
    <citation type="submission" date="2019-06" db="EMBL/GenBank/DDBJ databases">
        <authorList>
            <person name="Seo Y."/>
        </authorList>
    </citation>
    <scope>NUCLEOTIDE SEQUENCE [LARGE SCALE GENOMIC DNA]</scope>
    <source>
        <strain evidence="2 3">MaA-Y11</strain>
    </source>
</reference>
<keyword evidence="1" id="KW-1133">Transmembrane helix</keyword>
<evidence type="ECO:0000313" key="2">
    <source>
        <dbReference type="EMBL" id="TPD67061.1"/>
    </source>
</evidence>
<dbReference type="EMBL" id="VFJE01000055">
    <property type="protein sequence ID" value="TPD67061.1"/>
    <property type="molecule type" value="Genomic_DNA"/>
</dbReference>
<gene>
    <name evidence="2" type="ORF">FJA49_12325</name>
</gene>
<feature type="transmembrane region" description="Helical" evidence="1">
    <location>
        <begin position="12"/>
        <end position="36"/>
    </location>
</feature>
<dbReference type="AlphaFoldDB" id="A0A501Q575"/>
<feature type="transmembrane region" description="Helical" evidence="1">
    <location>
        <begin position="135"/>
        <end position="152"/>
    </location>
</feature>
<reference evidence="2 3" key="1">
    <citation type="submission" date="2019-06" db="EMBL/GenBank/DDBJ databases">
        <title>Flavobacterium sp. MaA-Y11 from geoumgang.</title>
        <authorList>
            <person name="Jeong S."/>
        </authorList>
    </citation>
    <scope>NUCLEOTIDE SEQUENCE [LARGE SCALE GENOMIC DNA]</scope>
    <source>
        <strain evidence="2 3">MaA-Y11</strain>
    </source>
</reference>
<proteinExistence type="predicted"/>
<protein>
    <recommendedName>
        <fullName evidence="4">DUF2975 domain-containing protein</fullName>
    </recommendedName>
</protein>
<dbReference type="Proteomes" id="UP000319175">
    <property type="component" value="Unassembled WGS sequence"/>
</dbReference>